<dbReference type="InterPro" id="IPR058163">
    <property type="entry name" value="LysR-type_TF_proteobact-type"/>
</dbReference>
<evidence type="ECO:0000313" key="6">
    <source>
        <dbReference type="EMBL" id="QPK02597.1"/>
    </source>
</evidence>
<evidence type="ECO:0000256" key="1">
    <source>
        <dbReference type="ARBA" id="ARBA00009437"/>
    </source>
</evidence>
<dbReference type="PANTHER" id="PTHR30537">
    <property type="entry name" value="HTH-TYPE TRANSCRIPTIONAL REGULATOR"/>
    <property type="match status" value="1"/>
</dbReference>
<comment type="similarity">
    <text evidence="1">Belongs to the LysR transcriptional regulatory family.</text>
</comment>
<evidence type="ECO:0000256" key="4">
    <source>
        <dbReference type="ARBA" id="ARBA00023163"/>
    </source>
</evidence>
<protein>
    <submittedName>
        <fullName evidence="6">LysR family transcriptional regulator</fullName>
    </submittedName>
</protein>
<dbReference type="GO" id="GO:0003700">
    <property type="term" value="F:DNA-binding transcription factor activity"/>
    <property type="evidence" value="ECO:0007669"/>
    <property type="project" value="InterPro"/>
</dbReference>
<reference evidence="6" key="1">
    <citation type="submission" date="2020-09" db="EMBL/GenBank/DDBJ databases">
        <title>First Report of a novel Colistin-Resistant species of Enterobacter cloacae complex Producing MCR-5 isolated from hospital sewage water.</title>
        <authorList>
            <person name="Zhou K."/>
        </authorList>
    </citation>
    <scope>NUCLEOTIDE SEQUENCE [LARGE SCALE GENOMIC DNA]</scope>
    <source>
        <strain evidence="6">HSW1412</strain>
    </source>
</reference>
<sequence length="306" mass="35666">MLIHRYVMDTKITRIPQLSWLLAFKSVVEHGSFTYAARDLSLTQSAISQRIAKLENLMKTQLFFRNSKKVELTDAGRMILDQIQSPFDEILDVLEIYNQGVTNKNLVIETEPVWNRVILSPELPFFLSRHRDIIFRQTLTTHHLDFSVGTELAIKWGEGVWPGFDAQYLSGLDYYPVCSPAFMQQNKIASIEDLSRVQILHERDYSDWRYWLKYHPCKDINLNRGHIVGESNILMQLAISGVGVALCGYTLVREYLDSGFLILPLPELKVRHHKAYYILTRKNHKLSEQARMFIDFVNDFTLNQQR</sequence>
<accession>A0A7T0E035</accession>
<dbReference type="EMBL" id="CP061801">
    <property type="protein sequence ID" value="QPK02597.1"/>
    <property type="molecule type" value="Genomic_DNA"/>
</dbReference>
<dbReference type="Pfam" id="PF00126">
    <property type="entry name" value="HTH_1"/>
    <property type="match status" value="1"/>
</dbReference>
<name>A0A7T0E035_9ENTR</name>
<dbReference type="Pfam" id="PF03466">
    <property type="entry name" value="LysR_substrate"/>
    <property type="match status" value="1"/>
</dbReference>
<keyword evidence="2" id="KW-0805">Transcription regulation</keyword>
<dbReference type="InterPro" id="IPR036388">
    <property type="entry name" value="WH-like_DNA-bd_sf"/>
</dbReference>
<dbReference type="SUPFAM" id="SSF46785">
    <property type="entry name" value="Winged helix' DNA-binding domain"/>
    <property type="match status" value="1"/>
</dbReference>
<evidence type="ECO:0000259" key="5">
    <source>
        <dbReference type="PROSITE" id="PS50931"/>
    </source>
</evidence>
<dbReference type="PROSITE" id="PS50931">
    <property type="entry name" value="HTH_LYSR"/>
    <property type="match status" value="1"/>
</dbReference>
<keyword evidence="3" id="KW-0238">DNA-binding</keyword>
<dbReference type="InterPro" id="IPR005119">
    <property type="entry name" value="LysR_subst-bd"/>
</dbReference>
<dbReference type="Gene3D" id="3.40.190.10">
    <property type="entry name" value="Periplasmic binding protein-like II"/>
    <property type="match status" value="2"/>
</dbReference>
<feature type="domain" description="HTH lysR-type" evidence="5">
    <location>
        <begin position="16"/>
        <end position="73"/>
    </location>
</feature>
<dbReference type="Gene3D" id="1.10.10.10">
    <property type="entry name" value="Winged helix-like DNA-binding domain superfamily/Winged helix DNA-binding domain"/>
    <property type="match status" value="1"/>
</dbReference>
<dbReference type="FunFam" id="1.10.10.10:FF:000001">
    <property type="entry name" value="LysR family transcriptional regulator"/>
    <property type="match status" value="1"/>
</dbReference>
<dbReference type="GO" id="GO:0043565">
    <property type="term" value="F:sequence-specific DNA binding"/>
    <property type="evidence" value="ECO:0007669"/>
    <property type="project" value="TreeGrafter"/>
</dbReference>
<keyword evidence="4" id="KW-0804">Transcription</keyword>
<dbReference type="InterPro" id="IPR000847">
    <property type="entry name" value="LysR_HTH_N"/>
</dbReference>
<dbReference type="AlphaFoldDB" id="A0A7T0E035"/>
<proteinExistence type="inferred from homology"/>
<organism evidence="6">
    <name type="scientific">Enterobacter mori</name>
    <dbReference type="NCBI Taxonomy" id="539813"/>
    <lineage>
        <taxon>Bacteria</taxon>
        <taxon>Pseudomonadati</taxon>
        <taxon>Pseudomonadota</taxon>
        <taxon>Gammaproteobacteria</taxon>
        <taxon>Enterobacterales</taxon>
        <taxon>Enterobacteriaceae</taxon>
        <taxon>Enterobacter</taxon>
    </lineage>
</organism>
<dbReference type="GO" id="GO:0006351">
    <property type="term" value="P:DNA-templated transcription"/>
    <property type="evidence" value="ECO:0007669"/>
    <property type="project" value="TreeGrafter"/>
</dbReference>
<evidence type="ECO:0000256" key="2">
    <source>
        <dbReference type="ARBA" id="ARBA00023015"/>
    </source>
</evidence>
<gene>
    <name evidence="6" type="ORF">IDM36_11040</name>
</gene>
<dbReference type="PRINTS" id="PR00039">
    <property type="entry name" value="HTHLYSR"/>
</dbReference>
<dbReference type="SUPFAM" id="SSF53850">
    <property type="entry name" value="Periplasmic binding protein-like II"/>
    <property type="match status" value="1"/>
</dbReference>
<dbReference type="PANTHER" id="PTHR30537:SF74">
    <property type="entry name" value="HTH-TYPE TRANSCRIPTIONAL REGULATOR TRPI"/>
    <property type="match status" value="1"/>
</dbReference>
<evidence type="ECO:0000256" key="3">
    <source>
        <dbReference type="ARBA" id="ARBA00023125"/>
    </source>
</evidence>
<dbReference type="InterPro" id="IPR036390">
    <property type="entry name" value="WH_DNA-bd_sf"/>
</dbReference>